<sequence length="536" mass="60506">MSGFGRDEMNAMIGRPQGSEGVEETAGLRQSKPKHQSSSRRTANEEVDISKLTAAETAALLMKKANMGSSNHNATSVVNNTSRYRTKNKVLDHHQLLAELSQQQAGVAIGKDDRKDKDDHDNNNGSDSDDEFVRQRRPAQAPVVVSRAGRNVDKDYRRRRRAYDSSSSEESSNSGGKRTKRGISKRRRQRDGGRGGSSSSSSSSDEEDDRRRQNRVLASRKGQKEPKIIIPELNLEKKQEENHNSQPEESVHVSEQKQDQSQMERTEPKKAIKAKIKSRNTSSSDDDDDDGNDSHSSESSSESDSSSSSSSSEEEAHVGLKPVFVPKHKRNVIKTEEKKWEEEETQLQREKELNQKRKMESRALVAKQSVAIESSFTGEDDVDEESRGATNAPPNDDDEIDRDKEEDAWELREMERLLESMDQQLKLKKEEEEYNRRKKLTDAECLREDTESGRYQAPGAARKSSTDQKPTESNHLQKFFHRGAFYMDESEWGEGDIREKAGEYAKAATGEDKVNKAKLPQVMQVKNFGLAKQNTK</sequence>
<dbReference type="InterPro" id="IPR009730">
    <property type="entry name" value="MFAP1_C"/>
</dbReference>
<dbReference type="EMBL" id="KV784353">
    <property type="protein sequence ID" value="OEU22540.1"/>
    <property type="molecule type" value="Genomic_DNA"/>
</dbReference>
<feature type="compositionally biased region" description="Basic and acidic residues" evidence="1">
    <location>
        <begin position="425"/>
        <end position="452"/>
    </location>
</feature>
<dbReference type="Proteomes" id="UP000095751">
    <property type="component" value="Unassembled WGS sequence"/>
</dbReference>
<feature type="compositionally biased region" description="Low complexity" evidence="1">
    <location>
        <begin position="164"/>
        <end position="176"/>
    </location>
</feature>
<feature type="compositionally biased region" description="Polar residues" evidence="1">
    <location>
        <begin position="67"/>
        <end position="83"/>
    </location>
</feature>
<feature type="compositionally biased region" description="Low complexity" evidence="1">
    <location>
        <begin position="297"/>
        <end position="311"/>
    </location>
</feature>
<feature type="region of interest" description="Disordered" evidence="1">
    <location>
        <begin position="63"/>
        <end position="408"/>
    </location>
</feature>
<evidence type="ECO:0000256" key="1">
    <source>
        <dbReference type="SAM" id="MobiDB-lite"/>
    </source>
</evidence>
<evidence type="ECO:0000259" key="2">
    <source>
        <dbReference type="Pfam" id="PF06991"/>
    </source>
</evidence>
<feature type="region of interest" description="Disordered" evidence="1">
    <location>
        <begin position="1"/>
        <end position="51"/>
    </location>
</feature>
<dbReference type="Pfam" id="PF06991">
    <property type="entry name" value="MFAP1"/>
    <property type="match status" value="1"/>
</dbReference>
<organism evidence="3 4">
    <name type="scientific">Fragilariopsis cylindrus CCMP1102</name>
    <dbReference type="NCBI Taxonomy" id="635003"/>
    <lineage>
        <taxon>Eukaryota</taxon>
        <taxon>Sar</taxon>
        <taxon>Stramenopiles</taxon>
        <taxon>Ochrophyta</taxon>
        <taxon>Bacillariophyta</taxon>
        <taxon>Bacillariophyceae</taxon>
        <taxon>Bacillariophycidae</taxon>
        <taxon>Bacillariales</taxon>
        <taxon>Bacillariaceae</taxon>
        <taxon>Fragilariopsis</taxon>
    </lineage>
</organism>
<dbReference type="KEGG" id="fcy:FRACYDRAFT_223500"/>
<gene>
    <name evidence="3" type="ORF">FRACYDRAFT_223500</name>
</gene>
<feature type="compositionally biased region" description="Basic and acidic residues" evidence="1">
    <location>
        <begin position="110"/>
        <end position="122"/>
    </location>
</feature>
<evidence type="ECO:0000313" key="4">
    <source>
        <dbReference type="Proteomes" id="UP000095751"/>
    </source>
</evidence>
<dbReference type="InParanoid" id="A0A1E7FWL2"/>
<feature type="compositionally biased region" description="Basic and acidic residues" evidence="1">
    <location>
        <begin position="249"/>
        <end position="270"/>
    </location>
</feature>
<name>A0A1E7FWL2_9STRA</name>
<dbReference type="AlphaFoldDB" id="A0A1E7FWL2"/>
<accession>A0A1E7FWL2</accession>
<reference evidence="3 4" key="1">
    <citation type="submission" date="2016-09" db="EMBL/GenBank/DDBJ databases">
        <title>Extensive genetic diversity and differential bi-allelic expression allows diatom success in the polar Southern Ocean.</title>
        <authorList>
            <consortium name="DOE Joint Genome Institute"/>
            <person name="Mock T."/>
            <person name="Otillar R.P."/>
            <person name="Strauss J."/>
            <person name="Dupont C."/>
            <person name="Frickenhaus S."/>
            <person name="Maumus F."/>
            <person name="Mcmullan M."/>
            <person name="Sanges R."/>
            <person name="Schmutz J."/>
            <person name="Toseland A."/>
            <person name="Valas R."/>
            <person name="Veluchamy A."/>
            <person name="Ward B.J."/>
            <person name="Allen A."/>
            <person name="Barry K."/>
            <person name="Falciatore A."/>
            <person name="Ferrante M."/>
            <person name="Fortunato A.E."/>
            <person name="Gloeckner G."/>
            <person name="Gruber A."/>
            <person name="Hipkin R."/>
            <person name="Janech M."/>
            <person name="Kroth P."/>
            <person name="Leese F."/>
            <person name="Lindquist E."/>
            <person name="Lyon B.R."/>
            <person name="Martin J."/>
            <person name="Mayer C."/>
            <person name="Parker M."/>
            <person name="Quesneville H."/>
            <person name="Raymond J."/>
            <person name="Uhlig C."/>
            <person name="Valentin K.U."/>
            <person name="Worden A.Z."/>
            <person name="Armbrust E.V."/>
            <person name="Bowler C."/>
            <person name="Green B."/>
            <person name="Moulton V."/>
            <person name="Van Oosterhout C."/>
            <person name="Grigoriev I."/>
        </authorList>
    </citation>
    <scope>NUCLEOTIDE SEQUENCE [LARGE SCALE GENOMIC DNA]</scope>
    <source>
        <strain evidence="3 4">CCMP1102</strain>
    </source>
</reference>
<dbReference type="InterPro" id="IPR033194">
    <property type="entry name" value="MFAP1"/>
</dbReference>
<feature type="compositionally biased region" description="Basic and acidic residues" evidence="1">
    <location>
        <begin position="234"/>
        <end position="243"/>
    </location>
</feature>
<evidence type="ECO:0000313" key="3">
    <source>
        <dbReference type="EMBL" id="OEU22540.1"/>
    </source>
</evidence>
<keyword evidence="4" id="KW-1185">Reference proteome</keyword>
<feature type="region of interest" description="Disordered" evidence="1">
    <location>
        <begin position="425"/>
        <end position="475"/>
    </location>
</feature>
<dbReference type="OrthoDB" id="1111734at2759"/>
<feature type="compositionally biased region" description="Basic residues" evidence="1">
    <location>
        <begin position="177"/>
        <end position="189"/>
    </location>
</feature>
<proteinExistence type="predicted"/>
<feature type="compositionally biased region" description="Basic and acidic residues" evidence="1">
    <location>
        <begin position="333"/>
        <end position="361"/>
    </location>
</feature>
<feature type="domain" description="Micro-fibrillar-associated protein 1 C-terminal" evidence="2">
    <location>
        <begin position="311"/>
        <end position="533"/>
    </location>
</feature>
<protein>
    <recommendedName>
        <fullName evidence="2">Micro-fibrillar-associated protein 1 C-terminal domain-containing protein</fullName>
    </recommendedName>
</protein>
<dbReference type="PANTHER" id="PTHR15327">
    <property type="entry name" value="MICROFIBRIL-ASSOCIATED PROTEIN"/>
    <property type="match status" value="1"/>
</dbReference>